<sequence>MMFRLPIEPDPSLLHVTSKTQNCICHFTILCLGGEVFYAQKKTHNQRRGFIQF</sequence>
<keyword evidence="2" id="KW-1185">Reference proteome</keyword>
<evidence type="ECO:0000313" key="1">
    <source>
        <dbReference type="EMBL" id="GAK61145.1"/>
    </source>
</evidence>
<dbReference type="STRING" id="1499967.U27_01043"/>
<reference evidence="1" key="1">
    <citation type="journal article" date="2015" name="PeerJ">
        <title>First genomic representation of candidate bacterial phylum KSB3 points to enhanced environmental sensing as a trigger of wastewater bulking.</title>
        <authorList>
            <person name="Sekiguchi Y."/>
            <person name="Ohashi A."/>
            <person name="Parks D.H."/>
            <person name="Yamauchi T."/>
            <person name="Tyson G.W."/>
            <person name="Hugenholtz P."/>
        </authorList>
    </citation>
    <scope>NUCLEOTIDE SEQUENCE [LARGE SCALE GENOMIC DNA]</scope>
</reference>
<evidence type="ECO:0000313" key="2">
    <source>
        <dbReference type="Proteomes" id="UP000030661"/>
    </source>
</evidence>
<organism evidence="1">
    <name type="scientific">Vecturithrix granuli</name>
    <dbReference type="NCBI Taxonomy" id="1499967"/>
    <lineage>
        <taxon>Bacteria</taxon>
        <taxon>Candidatus Moduliflexota</taxon>
        <taxon>Candidatus Vecturitrichia</taxon>
        <taxon>Candidatus Vecturitrichales</taxon>
        <taxon>Candidatus Vecturitrichaceae</taxon>
        <taxon>Candidatus Vecturithrix</taxon>
    </lineage>
</organism>
<dbReference type="EMBL" id="DF820477">
    <property type="protein sequence ID" value="GAK61145.1"/>
    <property type="molecule type" value="Genomic_DNA"/>
</dbReference>
<dbReference type="HOGENOM" id="CLU_3058873_0_0_0"/>
<proteinExistence type="predicted"/>
<name>A0A081C990_VECG1</name>
<dbReference type="AlphaFoldDB" id="A0A081C990"/>
<gene>
    <name evidence="1" type="ORF">U27_01043</name>
</gene>
<accession>A0A081C990</accession>
<dbReference type="Proteomes" id="UP000030661">
    <property type="component" value="Unassembled WGS sequence"/>
</dbReference>
<protein>
    <submittedName>
        <fullName evidence="1">Uncharacterized protein</fullName>
    </submittedName>
</protein>